<dbReference type="InterPro" id="IPR018039">
    <property type="entry name" value="IF_conserved"/>
</dbReference>
<dbReference type="Proteomes" id="UP001176940">
    <property type="component" value="Unassembled WGS sequence"/>
</dbReference>
<name>A0ABN9L7M4_9NEOB</name>
<evidence type="ECO:0000259" key="6">
    <source>
        <dbReference type="PROSITE" id="PS51842"/>
    </source>
</evidence>
<reference evidence="7" key="1">
    <citation type="submission" date="2023-07" db="EMBL/GenBank/DDBJ databases">
        <authorList>
            <person name="Stuckert A."/>
        </authorList>
    </citation>
    <scope>NUCLEOTIDE SEQUENCE</scope>
</reference>
<dbReference type="SMART" id="SM01391">
    <property type="entry name" value="Filament"/>
    <property type="match status" value="1"/>
</dbReference>
<comment type="similarity">
    <text evidence="3">Belongs to the intermediate filament family.</text>
</comment>
<dbReference type="SUPFAM" id="SSF64593">
    <property type="entry name" value="Intermediate filament protein, coiled coil region"/>
    <property type="match status" value="2"/>
</dbReference>
<dbReference type="PRINTS" id="PR01248">
    <property type="entry name" value="TYPE1KERATIN"/>
</dbReference>
<evidence type="ECO:0000256" key="4">
    <source>
        <dbReference type="SAM" id="Coils"/>
    </source>
</evidence>
<protein>
    <recommendedName>
        <fullName evidence="6">IF rod domain-containing protein</fullName>
    </recommendedName>
</protein>
<evidence type="ECO:0000313" key="7">
    <source>
        <dbReference type="EMBL" id="CAJ0931604.1"/>
    </source>
</evidence>
<evidence type="ECO:0000256" key="1">
    <source>
        <dbReference type="ARBA" id="ARBA00022754"/>
    </source>
</evidence>
<proteinExistence type="inferred from homology"/>
<evidence type="ECO:0000256" key="2">
    <source>
        <dbReference type="ARBA" id="ARBA00023054"/>
    </source>
</evidence>
<accession>A0ABN9L7M4</accession>
<dbReference type="PANTHER" id="PTHR45652:SF5">
    <property type="entry name" value="VIMENTIN"/>
    <property type="match status" value="1"/>
</dbReference>
<feature type="domain" description="IF rod" evidence="6">
    <location>
        <begin position="270"/>
        <end position="588"/>
    </location>
</feature>
<dbReference type="InterPro" id="IPR002957">
    <property type="entry name" value="Keratin_I"/>
</dbReference>
<organism evidence="7 8">
    <name type="scientific">Ranitomeya imitator</name>
    <name type="common">mimic poison frog</name>
    <dbReference type="NCBI Taxonomy" id="111125"/>
    <lineage>
        <taxon>Eukaryota</taxon>
        <taxon>Metazoa</taxon>
        <taxon>Chordata</taxon>
        <taxon>Craniata</taxon>
        <taxon>Vertebrata</taxon>
        <taxon>Euteleostomi</taxon>
        <taxon>Amphibia</taxon>
        <taxon>Batrachia</taxon>
        <taxon>Anura</taxon>
        <taxon>Neobatrachia</taxon>
        <taxon>Hyloidea</taxon>
        <taxon>Dendrobatidae</taxon>
        <taxon>Dendrobatinae</taxon>
        <taxon>Ranitomeya</taxon>
    </lineage>
</organism>
<evidence type="ECO:0000256" key="3">
    <source>
        <dbReference type="RuleBase" id="RU000685"/>
    </source>
</evidence>
<dbReference type="InterPro" id="IPR036397">
    <property type="entry name" value="RNaseH_sf"/>
</dbReference>
<dbReference type="Gene3D" id="1.20.5.500">
    <property type="entry name" value="Single helix bin"/>
    <property type="match status" value="1"/>
</dbReference>
<gene>
    <name evidence="7" type="ORF">RIMI_LOCUS4776252</name>
</gene>
<dbReference type="EMBL" id="CAUEEQ010007844">
    <property type="protein sequence ID" value="CAJ0931604.1"/>
    <property type="molecule type" value="Genomic_DNA"/>
</dbReference>
<dbReference type="InterPro" id="IPR050405">
    <property type="entry name" value="Intermediate_filament"/>
</dbReference>
<evidence type="ECO:0000256" key="5">
    <source>
        <dbReference type="SAM" id="MobiDB-lite"/>
    </source>
</evidence>
<dbReference type="InterPro" id="IPR038717">
    <property type="entry name" value="Tc1-like_DDE_dom"/>
</dbReference>
<feature type="compositionally biased region" description="Basic and acidic residues" evidence="5">
    <location>
        <begin position="1"/>
        <end position="15"/>
    </location>
</feature>
<keyword evidence="8" id="KW-1185">Reference proteome</keyword>
<dbReference type="Pfam" id="PF13358">
    <property type="entry name" value="DDE_3"/>
    <property type="match status" value="1"/>
</dbReference>
<evidence type="ECO:0000313" key="8">
    <source>
        <dbReference type="Proteomes" id="UP001176940"/>
    </source>
</evidence>
<dbReference type="Gene3D" id="3.30.420.10">
    <property type="entry name" value="Ribonuclease H-like superfamily/Ribonuclease H"/>
    <property type="match status" value="1"/>
</dbReference>
<dbReference type="Gene3D" id="1.20.5.1160">
    <property type="entry name" value="Vasodilator-stimulated phosphoprotein"/>
    <property type="match status" value="1"/>
</dbReference>
<feature type="region of interest" description="Disordered" evidence="5">
    <location>
        <begin position="1"/>
        <end position="27"/>
    </location>
</feature>
<keyword evidence="2 4" id="KW-0175">Coiled coil</keyword>
<feature type="region of interest" description="Disordered" evidence="5">
    <location>
        <begin position="61"/>
        <end position="89"/>
    </location>
</feature>
<dbReference type="InterPro" id="IPR039008">
    <property type="entry name" value="IF_rod_dom"/>
</dbReference>
<feature type="coiled-coil region" evidence="4">
    <location>
        <begin position="486"/>
        <end position="552"/>
    </location>
</feature>
<keyword evidence="1 3" id="KW-0403">Intermediate filament</keyword>
<dbReference type="Gene3D" id="1.20.5.170">
    <property type="match status" value="1"/>
</dbReference>
<dbReference type="SUPFAM" id="SSF90257">
    <property type="entry name" value="Myosin rod fragments"/>
    <property type="match status" value="1"/>
</dbReference>
<dbReference type="PANTHER" id="PTHR45652">
    <property type="entry name" value="GLIAL FIBRILLARY ACIDIC PROTEIN"/>
    <property type="match status" value="1"/>
</dbReference>
<sequence length="829" mass="90605">MASRPEPEHGVRAEDSPSYPEGHSNHASTADYDFLQIGVDELIEQLLQLWVKTKAPYMTTPAEELPPLTPLQEPLPESPQTPSSVEPAGIGDTAAAAKHADLAPVTEDLLTQDLMSAADFYQEVSAYTSCTDLLASGTSPLLRVSRPGHPGFTHKGDQLTSFLANTLLNPCYEDFSGGLGIGGAGFGGGLGLGGGSGFVGAAGIRGGYGGGLGGGLGAGFGGGLGAGYGGGFGGSAAFSLGRSLTAGGLSSTLNVGGPRVVPQLLSRATEKQTLAGLNERFYSYVEKVKQLQLENQTLQTQLNLLTGGTASSAPDSSSPVNYELQLTDLRHTLETLTLENVRHEIELDNVRGAAEELKTKYELELGVKFQLETDIGAMKRDIEAATELRSVLEQRFSAALDDLEFLKKAHEEELSILQSKLGAAADTSVSLIEVDAVKSFDLTSALNKLRADYEKSVVQHKEDAETYFRAKIEEINSETAKTSEVVASVKTEITSSKKELQTLNAELQSLLALNYTLESSLAEVVARSSVGVAEFQAQISSYESAIELAKVELHKIIVNYQELLDIKQALDVEISTYKKLLEGEDIKFPDVEVLTGGTFTYSSDAGFQKKDSSIVHVRARLKFAREHLDDPEEFWENVLWSDETKLELFGRNTTCRVWRKKNTELHPSNTIPTVKHGGGNIMLWGCFSAKGPGRLIRVHERMNGAMYREILSANLLPSARALKMKRGWVFQHDNDPKHTTRATKEWLRKKHFKILRWPSQSPDLNPIENLWRELKVRVAKRKAKNITALEEICMEEWANIPTTVCGNLVKTYRKRLTSVIANKGYITKY</sequence>
<dbReference type="PROSITE" id="PS51842">
    <property type="entry name" value="IF_ROD_2"/>
    <property type="match status" value="1"/>
</dbReference>
<dbReference type="PROSITE" id="PS00226">
    <property type="entry name" value="IF_ROD_1"/>
    <property type="match status" value="1"/>
</dbReference>
<comment type="caution">
    <text evidence="7">The sequence shown here is derived from an EMBL/GenBank/DDBJ whole genome shotgun (WGS) entry which is preliminary data.</text>
</comment>
<dbReference type="Pfam" id="PF00038">
    <property type="entry name" value="Filament"/>
    <property type="match status" value="1"/>
</dbReference>